<reference evidence="1" key="1">
    <citation type="journal article" date="2022" name="bioRxiv">
        <title>Sequencing and chromosome-scale assembly of the giantPleurodeles waltlgenome.</title>
        <authorList>
            <person name="Brown T."/>
            <person name="Elewa A."/>
            <person name="Iarovenko S."/>
            <person name="Subramanian E."/>
            <person name="Araus A.J."/>
            <person name="Petzold A."/>
            <person name="Susuki M."/>
            <person name="Suzuki K.-i.T."/>
            <person name="Hayashi T."/>
            <person name="Toyoda A."/>
            <person name="Oliveira C."/>
            <person name="Osipova E."/>
            <person name="Leigh N.D."/>
            <person name="Simon A."/>
            <person name="Yun M.H."/>
        </authorList>
    </citation>
    <scope>NUCLEOTIDE SEQUENCE</scope>
    <source>
        <strain evidence="1">20211129_DDA</strain>
        <tissue evidence="1">Liver</tissue>
    </source>
</reference>
<name>A0AAV7TKM7_PLEWA</name>
<keyword evidence="2" id="KW-1185">Reference proteome</keyword>
<dbReference type="AlphaFoldDB" id="A0AAV7TKM7"/>
<dbReference type="EMBL" id="JANPWB010000006">
    <property type="protein sequence ID" value="KAJ1176348.1"/>
    <property type="molecule type" value="Genomic_DNA"/>
</dbReference>
<organism evidence="1 2">
    <name type="scientific">Pleurodeles waltl</name>
    <name type="common">Iberian ribbed newt</name>
    <dbReference type="NCBI Taxonomy" id="8319"/>
    <lineage>
        <taxon>Eukaryota</taxon>
        <taxon>Metazoa</taxon>
        <taxon>Chordata</taxon>
        <taxon>Craniata</taxon>
        <taxon>Vertebrata</taxon>
        <taxon>Euteleostomi</taxon>
        <taxon>Amphibia</taxon>
        <taxon>Batrachia</taxon>
        <taxon>Caudata</taxon>
        <taxon>Salamandroidea</taxon>
        <taxon>Salamandridae</taxon>
        <taxon>Pleurodelinae</taxon>
        <taxon>Pleurodeles</taxon>
    </lineage>
</organism>
<accession>A0AAV7TKM7</accession>
<comment type="caution">
    <text evidence="1">The sequence shown here is derived from an EMBL/GenBank/DDBJ whole genome shotgun (WGS) entry which is preliminary data.</text>
</comment>
<evidence type="ECO:0000313" key="2">
    <source>
        <dbReference type="Proteomes" id="UP001066276"/>
    </source>
</evidence>
<gene>
    <name evidence="1" type="ORF">NDU88_001630</name>
</gene>
<dbReference type="Proteomes" id="UP001066276">
    <property type="component" value="Chromosome 3_2"/>
</dbReference>
<proteinExistence type="predicted"/>
<sequence>MRSKCRSQRGPCQEAPTLTILPALTYAWVPDRYLNLVRRRNLILPGEIRQEIKKRRRLNSSRLPGIVT</sequence>
<protein>
    <submittedName>
        <fullName evidence="1">Uncharacterized protein</fullName>
    </submittedName>
</protein>
<evidence type="ECO:0000313" key="1">
    <source>
        <dbReference type="EMBL" id="KAJ1176348.1"/>
    </source>
</evidence>